<keyword evidence="5 7" id="KW-0520">NAD</keyword>
<dbReference type="InterPro" id="IPR001732">
    <property type="entry name" value="UDP-Glc/GDP-Man_DH_N"/>
</dbReference>
<evidence type="ECO:0000256" key="2">
    <source>
        <dbReference type="ARBA" id="ARBA00006601"/>
    </source>
</evidence>
<dbReference type="PANTHER" id="PTHR43750:SF3">
    <property type="entry name" value="UDP-GLUCOSE 6-DEHYDROGENASE TUAD"/>
    <property type="match status" value="1"/>
</dbReference>
<dbReference type="NCBIfam" id="TIGR03026">
    <property type="entry name" value="NDP-sugDHase"/>
    <property type="match status" value="1"/>
</dbReference>
<dbReference type="InterPro" id="IPR036291">
    <property type="entry name" value="NAD(P)-bd_dom_sf"/>
</dbReference>
<evidence type="ECO:0000256" key="4">
    <source>
        <dbReference type="ARBA" id="ARBA00023002"/>
    </source>
</evidence>
<evidence type="ECO:0000256" key="6">
    <source>
        <dbReference type="ARBA" id="ARBA00047473"/>
    </source>
</evidence>
<evidence type="ECO:0000256" key="5">
    <source>
        <dbReference type="ARBA" id="ARBA00023027"/>
    </source>
</evidence>
<dbReference type="SMART" id="SM00984">
    <property type="entry name" value="UDPG_MGDP_dh_C"/>
    <property type="match status" value="1"/>
</dbReference>
<name>A0ABT9J4G6_9BACL</name>
<accession>A0ABT9J4G6</accession>
<dbReference type="InterPro" id="IPR017476">
    <property type="entry name" value="UDP-Glc/GDP-Man"/>
</dbReference>
<dbReference type="InterPro" id="IPR036220">
    <property type="entry name" value="UDP-Glc/GDP-Man_DH_C_sf"/>
</dbReference>
<dbReference type="Pfam" id="PF03720">
    <property type="entry name" value="UDPG_MGDP_dh_C"/>
    <property type="match status" value="1"/>
</dbReference>
<dbReference type="SUPFAM" id="SSF48179">
    <property type="entry name" value="6-phosphogluconate dehydrogenase C-terminal domain-like"/>
    <property type="match status" value="1"/>
</dbReference>
<dbReference type="EMBL" id="JAVAMP010000015">
    <property type="protein sequence ID" value="MDP5276526.1"/>
    <property type="molecule type" value="Genomic_DNA"/>
</dbReference>
<dbReference type="GO" id="GO:0016491">
    <property type="term" value="F:oxidoreductase activity"/>
    <property type="evidence" value="ECO:0007669"/>
    <property type="project" value="UniProtKB-KW"/>
</dbReference>
<comment type="caution">
    <text evidence="9">The sequence shown here is derived from an EMBL/GenBank/DDBJ whole genome shotgun (WGS) entry which is preliminary data.</text>
</comment>
<dbReference type="SUPFAM" id="SSF52413">
    <property type="entry name" value="UDP-glucose/GDP-mannose dehydrogenase C-terminal domain"/>
    <property type="match status" value="1"/>
</dbReference>
<dbReference type="InterPro" id="IPR008927">
    <property type="entry name" value="6-PGluconate_DH-like_C_sf"/>
</dbReference>
<dbReference type="InterPro" id="IPR014026">
    <property type="entry name" value="UDP-Glc/GDP-Man_DH_dimer"/>
</dbReference>
<comment type="catalytic activity">
    <reaction evidence="6 7">
        <text>UDP-alpha-D-glucose + 2 NAD(+) + H2O = UDP-alpha-D-glucuronate + 2 NADH + 3 H(+)</text>
        <dbReference type="Rhea" id="RHEA:23596"/>
        <dbReference type="ChEBI" id="CHEBI:15377"/>
        <dbReference type="ChEBI" id="CHEBI:15378"/>
        <dbReference type="ChEBI" id="CHEBI:57540"/>
        <dbReference type="ChEBI" id="CHEBI:57945"/>
        <dbReference type="ChEBI" id="CHEBI:58052"/>
        <dbReference type="ChEBI" id="CHEBI:58885"/>
        <dbReference type="EC" id="1.1.1.22"/>
    </reaction>
</comment>
<keyword evidence="4 7" id="KW-0560">Oxidoreductase</keyword>
<dbReference type="PIRSF" id="PIRSF000124">
    <property type="entry name" value="UDPglc_GDPman_dh"/>
    <property type="match status" value="1"/>
</dbReference>
<organism evidence="9 10">
    <name type="scientific">Chengkuizengella axinellae</name>
    <dbReference type="NCBI Taxonomy" id="3064388"/>
    <lineage>
        <taxon>Bacteria</taxon>
        <taxon>Bacillati</taxon>
        <taxon>Bacillota</taxon>
        <taxon>Bacilli</taxon>
        <taxon>Bacillales</taxon>
        <taxon>Paenibacillaceae</taxon>
        <taxon>Chengkuizengella</taxon>
    </lineage>
</organism>
<sequence>MKVVMIGSGYVGLTTGVALSYIGHEVSIIDIDVKKIDKLKNRIPPFHEQGLEQLLQETSSSMSFYDHWEGINLDVDIIILAVGTPSKSNNEADLSYVEDAARQIGNKLTRNMNPLIVNKSTVPIGAADKVKQIIMQTCTAKGFVSHIQVASNPEFLREGEALYDSFYPDRIIVGVDSDFARNQLYSLYQPILERTFKPLSVLPKARNATLPPFISTSPNSAELIKYAANSFLAMKISFINEFANLAEQVGADITEVARGIGLDERIGTRFLNAGIGWGGSCFGKDTRAIIQTGKQYGSEMSIVQTVVQTNDKQRELVVKKLQNYLKVLRGKTIGILGLAFKPNTDDIRDAPSIDIIQRLIDLGVYVQVYDPLAMEQCKLSHPSLDIHYTETAEEVFNQAHAIILVTEWEEFRTLSYQHLVQRMRNNLVIDGRNFLNGEIITEYGYTYSGIGKGS</sequence>
<dbReference type="InterPro" id="IPR014027">
    <property type="entry name" value="UDP-Glc/GDP-Man_DH_C"/>
</dbReference>
<gene>
    <name evidence="9" type="ORF">Q5Y73_20740</name>
</gene>
<dbReference type="PANTHER" id="PTHR43750">
    <property type="entry name" value="UDP-GLUCOSE 6-DEHYDROGENASE TUAD"/>
    <property type="match status" value="1"/>
</dbReference>
<proteinExistence type="inferred from homology"/>
<evidence type="ECO:0000256" key="7">
    <source>
        <dbReference type="PIRNR" id="PIRNR000124"/>
    </source>
</evidence>
<comment type="pathway">
    <text evidence="1">Nucleotide-sugar biosynthesis; UDP-alpha-D-glucuronate biosynthesis; UDP-alpha-D-glucuronate from UDP-alpha-D-glucose: step 1/1.</text>
</comment>
<dbReference type="Pfam" id="PF00984">
    <property type="entry name" value="UDPG_MGDP_dh"/>
    <property type="match status" value="1"/>
</dbReference>
<evidence type="ECO:0000256" key="3">
    <source>
        <dbReference type="ARBA" id="ARBA00012954"/>
    </source>
</evidence>
<evidence type="ECO:0000313" key="9">
    <source>
        <dbReference type="EMBL" id="MDP5276526.1"/>
    </source>
</evidence>
<evidence type="ECO:0000259" key="8">
    <source>
        <dbReference type="SMART" id="SM00984"/>
    </source>
</evidence>
<dbReference type="Gene3D" id="3.40.50.720">
    <property type="entry name" value="NAD(P)-binding Rossmann-like Domain"/>
    <property type="match status" value="2"/>
</dbReference>
<dbReference type="Gene3D" id="1.20.5.100">
    <property type="entry name" value="Cytochrome c1, transmembrane anchor, C-terminal"/>
    <property type="match status" value="1"/>
</dbReference>
<dbReference type="Pfam" id="PF03721">
    <property type="entry name" value="UDPG_MGDP_dh_N"/>
    <property type="match status" value="1"/>
</dbReference>
<reference evidence="9 10" key="1">
    <citation type="submission" date="2023-08" db="EMBL/GenBank/DDBJ databases">
        <authorList>
            <person name="Park J.-S."/>
        </authorList>
    </citation>
    <scope>NUCLEOTIDE SEQUENCE [LARGE SCALE GENOMIC DNA]</scope>
    <source>
        <strain evidence="9 10">2205SS18-9</strain>
    </source>
</reference>
<dbReference type="PIRSF" id="PIRSF500134">
    <property type="entry name" value="UDPglc_DH_bac"/>
    <property type="match status" value="1"/>
</dbReference>
<dbReference type="SUPFAM" id="SSF51735">
    <property type="entry name" value="NAD(P)-binding Rossmann-fold domains"/>
    <property type="match status" value="1"/>
</dbReference>
<dbReference type="InterPro" id="IPR028357">
    <property type="entry name" value="UDPglc_DH_bac"/>
</dbReference>
<dbReference type="EC" id="1.1.1.22" evidence="3 7"/>
<protein>
    <recommendedName>
        <fullName evidence="3 7">UDP-glucose 6-dehydrogenase</fullName>
        <ecNumber evidence="3 7">1.1.1.22</ecNumber>
    </recommendedName>
</protein>
<evidence type="ECO:0000313" key="10">
    <source>
        <dbReference type="Proteomes" id="UP001231941"/>
    </source>
</evidence>
<keyword evidence="10" id="KW-1185">Reference proteome</keyword>
<dbReference type="Proteomes" id="UP001231941">
    <property type="component" value="Unassembled WGS sequence"/>
</dbReference>
<comment type="similarity">
    <text evidence="2 7">Belongs to the UDP-glucose/GDP-mannose dehydrogenase family.</text>
</comment>
<dbReference type="RefSeq" id="WP_305993833.1">
    <property type="nucleotide sequence ID" value="NZ_JAVAMP010000015.1"/>
</dbReference>
<evidence type="ECO:0000256" key="1">
    <source>
        <dbReference type="ARBA" id="ARBA00004701"/>
    </source>
</evidence>
<feature type="domain" description="UDP-glucose/GDP-mannose dehydrogenase C-terminal" evidence="8">
    <location>
        <begin position="334"/>
        <end position="437"/>
    </location>
</feature>